<sequence length="268" mass="29823">MGESPIYTCTAHVFTIDPKTKKTWLPASNQGIKVSFFFDKSREQYRILSIDDTAQDPTRKMPINSIMTEKMSFKKTSQKFGQWADTNSGTVYGLGFTNEAELDRFVEQFCQALDHTRRLRKQQPQPSHQVFGGGGGGSLSAEYEQPMQQQHSQSGGENSLGSSDDVERLAAQLQQANLNMQKLERENQALRAGARAPESDARVAQLEKENFMLKTRIKQLEDTVTQLDQQLKDAPALASELQRRLHEAGDLAAQLVKSTAAGGGHGKY</sequence>
<dbReference type="WBParaSite" id="maker-uti_cns_0008066-snap-gene-0.3-mRNA-1">
    <property type="protein sequence ID" value="maker-uti_cns_0008066-snap-gene-0.3-mRNA-1"/>
    <property type="gene ID" value="maker-uti_cns_0008066-snap-gene-0.3"/>
</dbReference>
<organism evidence="1 2">
    <name type="scientific">Macrostomum lignano</name>
    <dbReference type="NCBI Taxonomy" id="282301"/>
    <lineage>
        <taxon>Eukaryota</taxon>
        <taxon>Metazoa</taxon>
        <taxon>Spiralia</taxon>
        <taxon>Lophotrochozoa</taxon>
        <taxon>Platyhelminthes</taxon>
        <taxon>Rhabditophora</taxon>
        <taxon>Macrostomorpha</taxon>
        <taxon>Macrostomida</taxon>
        <taxon>Macrostomidae</taxon>
        <taxon>Macrostomum</taxon>
    </lineage>
</organism>
<dbReference type="Proteomes" id="UP000095280">
    <property type="component" value="Unplaced"/>
</dbReference>
<dbReference type="PROSITE" id="PS50229">
    <property type="entry name" value="WH1"/>
    <property type="match status" value="1"/>
</dbReference>
<name>A0A1I8HU40_9PLAT</name>
<dbReference type="InterPro" id="IPR045027">
    <property type="entry name" value="Homer"/>
</dbReference>
<protein>
    <submittedName>
        <fullName evidence="2">WH1 domain-containing protein</fullName>
    </submittedName>
</protein>
<dbReference type="PANTHER" id="PTHR10918">
    <property type="entry name" value="HOMER"/>
    <property type="match status" value="1"/>
</dbReference>
<dbReference type="GO" id="GO:0035256">
    <property type="term" value="F:G protein-coupled glutamate receptor binding"/>
    <property type="evidence" value="ECO:0007669"/>
    <property type="project" value="InterPro"/>
</dbReference>
<dbReference type="STRING" id="282301.A0A1I8HU40"/>
<dbReference type="OrthoDB" id="9983798at2759"/>
<dbReference type="Pfam" id="PF00568">
    <property type="entry name" value="WH1"/>
    <property type="match status" value="1"/>
</dbReference>
<dbReference type="SMART" id="SM00461">
    <property type="entry name" value="WH1"/>
    <property type="match status" value="1"/>
</dbReference>
<proteinExistence type="predicted"/>
<evidence type="ECO:0000313" key="2">
    <source>
        <dbReference type="WBParaSite" id="maker-uti_cns_0008066-snap-gene-0.3-mRNA-1"/>
    </source>
</evidence>
<dbReference type="Gene3D" id="2.30.29.30">
    <property type="entry name" value="Pleckstrin-homology domain (PH domain)/Phosphotyrosine-binding domain (PTB)"/>
    <property type="match status" value="1"/>
</dbReference>
<keyword evidence="1" id="KW-1185">Reference proteome</keyword>
<reference evidence="2" key="1">
    <citation type="submission" date="2016-11" db="UniProtKB">
        <authorList>
            <consortium name="WormBaseParasite"/>
        </authorList>
    </citation>
    <scope>IDENTIFICATION</scope>
</reference>
<dbReference type="InterPro" id="IPR000697">
    <property type="entry name" value="WH1/EVH1_dom"/>
</dbReference>
<dbReference type="SUPFAM" id="SSF50729">
    <property type="entry name" value="PH domain-like"/>
    <property type="match status" value="1"/>
</dbReference>
<dbReference type="InterPro" id="IPR011993">
    <property type="entry name" value="PH-like_dom_sf"/>
</dbReference>
<dbReference type="AlphaFoldDB" id="A0A1I8HU40"/>
<evidence type="ECO:0000313" key="1">
    <source>
        <dbReference type="Proteomes" id="UP000095280"/>
    </source>
</evidence>
<accession>A0A1I8HU40</accession>